<accession>A0ABP6GFB1</accession>
<gene>
    <name evidence="3" type="ORF">GCM10010315_41550</name>
</gene>
<name>A0ABP6GFB1_9ACTN</name>
<evidence type="ECO:0000313" key="4">
    <source>
        <dbReference type="Proteomes" id="UP001500886"/>
    </source>
</evidence>
<keyword evidence="4" id="KW-1185">Reference proteome</keyword>
<sequence length="417" mass="47546">MGTSRWRGLVNSGPRRPRAFTQDTAQVLALDKKTRQLRYLPAGEGNGEMEPGVTWRDHVARGMLLCPAPDCGLPFGRVVAGGARRHHFAHRPGEGEHDDGTGPETLWHLSAKDVLARWAETHPDLADWTLHLDDTPITLPDGWRRPDVLAVSPDGIKVAFEVQYSALTGTDWKARHDFYAKAGVVDIWLFAHHGPQWRPATTQQRRRAELVWHDPDWAATVQLSGLHQTMLQHGVIPLWLDPTTQMVGTATTRVHPANTSPGERLWEDAAYTLPPRRVFPACHVAADPLEQCDVDLAARELLTPARRVHHEERDRLQEDEQVAQERAARVRACQEERTRRRRAAEQDKRRAIAARAAEEQAEREKREQEELRQKEEERAAAEARQKMPLAQQFPPVFEQEPPSPPKPPWWKPWQRRA</sequence>
<dbReference type="Pfam" id="PF06054">
    <property type="entry name" value="CoiA_nuc"/>
    <property type="match status" value="1"/>
</dbReference>
<dbReference type="InterPro" id="IPR010330">
    <property type="entry name" value="CoiA_nuc"/>
</dbReference>
<feature type="compositionally biased region" description="Low complexity" evidence="1">
    <location>
        <begin position="391"/>
        <end position="400"/>
    </location>
</feature>
<evidence type="ECO:0000313" key="3">
    <source>
        <dbReference type="EMBL" id="GAA2720653.1"/>
    </source>
</evidence>
<feature type="compositionally biased region" description="Pro residues" evidence="1">
    <location>
        <begin position="401"/>
        <end position="410"/>
    </location>
</feature>
<organism evidence="3 4">
    <name type="scientific">Streptomyces luteosporeus</name>
    <dbReference type="NCBI Taxonomy" id="173856"/>
    <lineage>
        <taxon>Bacteria</taxon>
        <taxon>Bacillati</taxon>
        <taxon>Actinomycetota</taxon>
        <taxon>Actinomycetes</taxon>
        <taxon>Kitasatosporales</taxon>
        <taxon>Streptomycetaceae</taxon>
        <taxon>Streptomyces</taxon>
    </lineage>
</organism>
<feature type="region of interest" description="Disordered" evidence="1">
    <location>
        <begin position="334"/>
        <end position="417"/>
    </location>
</feature>
<protein>
    <recommendedName>
        <fullName evidence="2">Competence protein CoiA nuclease-like domain-containing protein</fullName>
    </recommendedName>
</protein>
<dbReference type="Proteomes" id="UP001500886">
    <property type="component" value="Unassembled WGS sequence"/>
</dbReference>
<feature type="domain" description="Competence protein CoiA nuclease-like" evidence="2">
    <location>
        <begin position="104"/>
        <end position="193"/>
    </location>
</feature>
<evidence type="ECO:0000256" key="1">
    <source>
        <dbReference type="SAM" id="MobiDB-lite"/>
    </source>
</evidence>
<dbReference type="EMBL" id="BAAASL010000015">
    <property type="protein sequence ID" value="GAA2720653.1"/>
    <property type="molecule type" value="Genomic_DNA"/>
</dbReference>
<proteinExistence type="predicted"/>
<evidence type="ECO:0000259" key="2">
    <source>
        <dbReference type="Pfam" id="PF06054"/>
    </source>
</evidence>
<feature type="compositionally biased region" description="Basic and acidic residues" evidence="1">
    <location>
        <begin position="334"/>
        <end position="385"/>
    </location>
</feature>
<comment type="caution">
    <text evidence="3">The sequence shown here is derived from an EMBL/GenBank/DDBJ whole genome shotgun (WGS) entry which is preliminary data.</text>
</comment>
<reference evidence="4" key="1">
    <citation type="journal article" date="2019" name="Int. J. Syst. Evol. Microbiol.">
        <title>The Global Catalogue of Microorganisms (GCM) 10K type strain sequencing project: providing services to taxonomists for standard genome sequencing and annotation.</title>
        <authorList>
            <consortium name="The Broad Institute Genomics Platform"/>
            <consortium name="The Broad Institute Genome Sequencing Center for Infectious Disease"/>
            <person name="Wu L."/>
            <person name="Ma J."/>
        </authorList>
    </citation>
    <scope>NUCLEOTIDE SEQUENCE [LARGE SCALE GENOMIC DNA]</scope>
    <source>
        <strain evidence="4">JCM 4542</strain>
    </source>
</reference>